<comment type="caution">
    <text evidence="1">The sequence shown here is derived from an EMBL/GenBank/DDBJ whole genome shotgun (WGS) entry which is preliminary data.</text>
</comment>
<organism evidence="1 2">
    <name type="scientific">Dreissena polymorpha</name>
    <name type="common">Zebra mussel</name>
    <name type="synonym">Mytilus polymorpha</name>
    <dbReference type="NCBI Taxonomy" id="45954"/>
    <lineage>
        <taxon>Eukaryota</taxon>
        <taxon>Metazoa</taxon>
        <taxon>Spiralia</taxon>
        <taxon>Lophotrochozoa</taxon>
        <taxon>Mollusca</taxon>
        <taxon>Bivalvia</taxon>
        <taxon>Autobranchia</taxon>
        <taxon>Heteroconchia</taxon>
        <taxon>Euheterodonta</taxon>
        <taxon>Imparidentia</taxon>
        <taxon>Neoheterodontei</taxon>
        <taxon>Myida</taxon>
        <taxon>Dreissenoidea</taxon>
        <taxon>Dreissenidae</taxon>
        <taxon>Dreissena</taxon>
    </lineage>
</organism>
<dbReference type="Proteomes" id="UP000828390">
    <property type="component" value="Unassembled WGS sequence"/>
</dbReference>
<evidence type="ECO:0000313" key="2">
    <source>
        <dbReference type="Proteomes" id="UP000828390"/>
    </source>
</evidence>
<protein>
    <submittedName>
        <fullName evidence="1">Uncharacterized protein</fullName>
    </submittedName>
</protein>
<keyword evidence="2" id="KW-1185">Reference proteome</keyword>
<dbReference type="EMBL" id="JAIWYP010000009">
    <property type="protein sequence ID" value="KAH3772541.1"/>
    <property type="molecule type" value="Genomic_DNA"/>
</dbReference>
<gene>
    <name evidence="1" type="ORF">DPMN_173881</name>
</gene>
<reference evidence="1" key="1">
    <citation type="journal article" date="2019" name="bioRxiv">
        <title>The Genome of the Zebra Mussel, Dreissena polymorpha: A Resource for Invasive Species Research.</title>
        <authorList>
            <person name="McCartney M.A."/>
            <person name="Auch B."/>
            <person name="Kono T."/>
            <person name="Mallez S."/>
            <person name="Zhang Y."/>
            <person name="Obille A."/>
            <person name="Becker A."/>
            <person name="Abrahante J.E."/>
            <person name="Garbe J."/>
            <person name="Badalamenti J.P."/>
            <person name="Herman A."/>
            <person name="Mangelson H."/>
            <person name="Liachko I."/>
            <person name="Sullivan S."/>
            <person name="Sone E.D."/>
            <person name="Koren S."/>
            <person name="Silverstein K.A.T."/>
            <person name="Beckman K.B."/>
            <person name="Gohl D.M."/>
        </authorList>
    </citation>
    <scope>NUCLEOTIDE SEQUENCE</scope>
    <source>
        <strain evidence="1">Duluth1</strain>
        <tissue evidence="1">Whole animal</tissue>
    </source>
</reference>
<name>A0A9D4E558_DREPO</name>
<dbReference type="AlphaFoldDB" id="A0A9D4E558"/>
<sequence length="132" mass="14720">MPLTSLQSAGLPMYHSYTRTLPAYTRAPWGQHQPQPGCCRSSAWVCMGPGGATVPSLLFPVPSRLFPVPCWSLLVLPSDSRRYLTFLYFPGGSLVVSNSSPLENRHHSETGPKVTDFVLSTSYFRLYFHNLE</sequence>
<accession>A0A9D4E558</accession>
<reference evidence="1" key="2">
    <citation type="submission" date="2020-11" db="EMBL/GenBank/DDBJ databases">
        <authorList>
            <person name="McCartney M.A."/>
            <person name="Auch B."/>
            <person name="Kono T."/>
            <person name="Mallez S."/>
            <person name="Becker A."/>
            <person name="Gohl D.M."/>
            <person name="Silverstein K.A.T."/>
            <person name="Koren S."/>
            <person name="Bechman K.B."/>
            <person name="Herman A."/>
            <person name="Abrahante J.E."/>
            <person name="Garbe J."/>
        </authorList>
    </citation>
    <scope>NUCLEOTIDE SEQUENCE</scope>
    <source>
        <strain evidence="1">Duluth1</strain>
        <tissue evidence="1">Whole animal</tissue>
    </source>
</reference>
<evidence type="ECO:0000313" key="1">
    <source>
        <dbReference type="EMBL" id="KAH3772541.1"/>
    </source>
</evidence>
<proteinExistence type="predicted"/>